<evidence type="ECO:0000259" key="8">
    <source>
        <dbReference type="PROSITE" id="PS50850"/>
    </source>
</evidence>
<dbReference type="InterPro" id="IPR020846">
    <property type="entry name" value="MFS_dom"/>
</dbReference>
<dbReference type="AlphaFoldDB" id="A0A0J8JL02"/>
<evidence type="ECO:0000256" key="3">
    <source>
        <dbReference type="ARBA" id="ARBA00022448"/>
    </source>
</evidence>
<keyword evidence="3" id="KW-0813">Transport</keyword>
<comment type="caution">
    <text evidence="9">The sequence shown here is derived from an EMBL/GenBank/DDBJ whole genome shotgun (WGS) entry which is preliminary data.</text>
</comment>
<keyword evidence="4 7" id="KW-0812">Transmembrane</keyword>
<feature type="transmembrane region" description="Helical" evidence="7">
    <location>
        <begin position="240"/>
        <end position="257"/>
    </location>
</feature>
<feature type="transmembrane region" description="Helical" evidence="7">
    <location>
        <begin position="45"/>
        <end position="69"/>
    </location>
</feature>
<dbReference type="PANTHER" id="PTHR23514:SF3">
    <property type="entry name" value="BYPASS OF STOP CODON PROTEIN 6"/>
    <property type="match status" value="1"/>
</dbReference>
<evidence type="ECO:0000256" key="4">
    <source>
        <dbReference type="ARBA" id="ARBA00022692"/>
    </source>
</evidence>
<keyword evidence="10" id="KW-1185">Reference proteome</keyword>
<reference evidence="9 10" key="1">
    <citation type="submission" date="2015-04" db="EMBL/GenBank/DDBJ databases">
        <title>Draft Genome Sequence of the Novel Agar-Digesting Marine Bacterium Q1.</title>
        <authorList>
            <person name="Li Y."/>
            <person name="Li D."/>
            <person name="Chen G."/>
            <person name="Du Z."/>
        </authorList>
    </citation>
    <scope>NUCLEOTIDE SEQUENCE [LARGE SCALE GENOMIC DNA]</scope>
    <source>
        <strain evidence="9 10">Q1</strain>
    </source>
</reference>
<dbReference type="STRING" id="1513271.XM47_10170"/>
<comment type="subcellular location">
    <subcellularLocation>
        <location evidence="1">Endomembrane system</location>
        <topology evidence="1">Multi-pass membrane protein</topology>
    </subcellularLocation>
</comment>
<dbReference type="PATRIC" id="fig|1513271.3.peg.2069"/>
<evidence type="ECO:0000256" key="2">
    <source>
        <dbReference type="ARBA" id="ARBA00008335"/>
    </source>
</evidence>
<proteinExistence type="inferred from homology"/>
<dbReference type="RefSeq" id="WP_048692219.1">
    <property type="nucleotide sequence ID" value="NZ_KQ130490.1"/>
</dbReference>
<dbReference type="GO" id="GO:0022857">
    <property type="term" value="F:transmembrane transporter activity"/>
    <property type="evidence" value="ECO:0007669"/>
    <property type="project" value="InterPro"/>
</dbReference>
<accession>A0A0J8JL02</accession>
<evidence type="ECO:0000256" key="6">
    <source>
        <dbReference type="ARBA" id="ARBA00023136"/>
    </source>
</evidence>
<organism evidence="9 10">
    <name type="scientific">Catenovulum maritimum</name>
    <dbReference type="NCBI Taxonomy" id="1513271"/>
    <lineage>
        <taxon>Bacteria</taxon>
        <taxon>Pseudomonadati</taxon>
        <taxon>Pseudomonadota</taxon>
        <taxon>Gammaproteobacteria</taxon>
        <taxon>Alteromonadales</taxon>
        <taxon>Alteromonadaceae</taxon>
        <taxon>Catenovulum</taxon>
    </lineage>
</organism>
<protein>
    <recommendedName>
        <fullName evidence="8">Major facilitator superfamily (MFS) profile domain-containing protein</fullName>
    </recommendedName>
</protein>
<feature type="transmembrane region" description="Helical" evidence="7">
    <location>
        <begin position="162"/>
        <end position="181"/>
    </location>
</feature>
<feature type="transmembrane region" description="Helical" evidence="7">
    <location>
        <begin position="368"/>
        <end position="394"/>
    </location>
</feature>
<feature type="transmembrane region" description="Helical" evidence="7">
    <location>
        <begin position="290"/>
        <end position="314"/>
    </location>
</feature>
<dbReference type="GO" id="GO:0016020">
    <property type="term" value="C:membrane"/>
    <property type="evidence" value="ECO:0007669"/>
    <property type="project" value="TreeGrafter"/>
</dbReference>
<dbReference type="Proteomes" id="UP000037600">
    <property type="component" value="Unassembled WGS sequence"/>
</dbReference>
<evidence type="ECO:0000313" key="9">
    <source>
        <dbReference type="EMBL" id="KMT65226.1"/>
    </source>
</evidence>
<comment type="similarity">
    <text evidence="2">Belongs to the major facilitator superfamily.</text>
</comment>
<dbReference type="InterPro" id="IPR011701">
    <property type="entry name" value="MFS"/>
</dbReference>
<dbReference type="SUPFAM" id="SSF103473">
    <property type="entry name" value="MFS general substrate transporter"/>
    <property type="match status" value="1"/>
</dbReference>
<name>A0A0J8JL02_9ALTE</name>
<dbReference type="InterPro" id="IPR051788">
    <property type="entry name" value="MFS_Transporter"/>
</dbReference>
<dbReference type="GO" id="GO:0012505">
    <property type="term" value="C:endomembrane system"/>
    <property type="evidence" value="ECO:0007669"/>
    <property type="project" value="UniProtKB-SubCell"/>
</dbReference>
<dbReference type="PROSITE" id="PS50850">
    <property type="entry name" value="MFS"/>
    <property type="match status" value="1"/>
</dbReference>
<sequence>MNNNVNQSRIFLACCVALIVTAMTFAIRAGILGQLSTDFGLTDTQLGWINAMAFLGFPVATMLGGLLYNIMGAKKLMFVAFGCHLLGLVLTIFADGFILLLLSSFFVGFANGSVEAGANPLIAEMYKNNKTTMLNKFHVWFPGGIVIGALCSNFMSGLDLGWQAQIAIMILPTLIYGWLMFGQAFPKEDEVLTSTAENIKALMSPLFIFMIICMTLTATAELGTQQWVGRILGSTDANPMLILAMTTGLMAVGRFFAGPLVHAINPVGVLLASSIVATIGLYMLSIASGGLIYVSAMVFALGVTYFWPTMIGFVSEYLPRTGALGMSLMGGAGMFAVSMWNPVIGGWIDAGRTAAEKTGLTGAEADIYAGQVTLSNLTIFPAVLIVCFIGLYFFTKKQNKSEAEAETA</sequence>
<dbReference type="PANTHER" id="PTHR23514">
    <property type="entry name" value="BYPASS OF STOP CODON PROTEIN 6"/>
    <property type="match status" value="1"/>
</dbReference>
<feature type="transmembrane region" description="Helical" evidence="7">
    <location>
        <begin position="264"/>
        <end position="284"/>
    </location>
</feature>
<gene>
    <name evidence="9" type="ORF">XM47_10170</name>
</gene>
<keyword evidence="6 7" id="KW-0472">Membrane</keyword>
<dbReference type="InterPro" id="IPR036259">
    <property type="entry name" value="MFS_trans_sf"/>
</dbReference>
<feature type="transmembrane region" description="Helical" evidence="7">
    <location>
        <begin position="326"/>
        <end position="348"/>
    </location>
</feature>
<dbReference type="OrthoDB" id="9783757at2"/>
<evidence type="ECO:0000256" key="7">
    <source>
        <dbReference type="SAM" id="Phobius"/>
    </source>
</evidence>
<feature type="transmembrane region" description="Helical" evidence="7">
    <location>
        <begin position="202"/>
        <end position="220"/>
    </location>
</feature>
<evidence type="ECO:0000256" key="1">
    <source>
        <dbReference type="ARBA" id="ARBA00004127"/>
    </source>
</evidence>
<feature type="transmembrane region" description="Helical" evidence="7">
    <location>
        <begin position="76"/>
        <end position="94"/>
    </location>
</feature>
<keyword evidence="5 7" id="KW-1133">Transmembrane helix</keyword>
<dbReference type="Gene3D" id="1.20.1250.20">
    <property type="entry name" value="MFS general substrate transporter like domains"/>
    <property type="match status" value="2"/>
</dbReference>
<evidence type="ECO:0000256" key="5">
    <source>
        <dbReference type="ARBA" id="ARBA00022989"/>
    </source>
</evidence>
<dbReference type="EMBL" id="LAZL01000014">
    <property type="protein sequence ID" value="KMT65226.1"/>
    <property type="molecule type" value="Genomic_DNA"/>
</dbReference>
<dbReference type="Pfam" id="PF07690">
    <property type="entry name" value="MFS_1"/>
    <property type="match status" value="1"/>
</dbReference>
<feature type="domain" description="Major facilitator superfamily (MFS) profile" evidence="8">
    <location>
        <begin position="10"/>
        <end position="399"/>
    </location>
</feature>
<evidence type="ECO:0000313" key="10">
    <source>
        <dbReference type="Proteomes" id="UP000037600"/>
    </source>
</evidence>